<comment type="caution">
    <text evidence="12">The sequence shown here is derived from an EMBL/GenBank/DDBJ whole genome shotgun (WGS) entry which is preliminary data.</text>
</comment>
<dbReference type="GO" id="GO:0051607">
    <property type="term" value="P:defense response to virus"/>
    <property type="evidence" value="ECO:0007669"/>
    <property type="project" value="UniProtKB-KW"/>
</dbReference>
<dbReference type="EMBL" id="LLGC01000028">
    <property type="protein sequence ID" value="KQE12015.1"/>
    <property type="molecule type" value="Genomic_DNA"/>
</dbReference>
<evidence type="ECO:0000256" key="1">
    <source>
        <dbReference type="ARBA" id="ARBA00012493"/>
    </source>
</evidence>
<protein>
    <recommendedName>
        <fullName evidence="1">RNA-directed DNA polymerase</fullName>
        <ecNumber evidence="1">2.7.7.49</ecNumber>
    </recommendedName>
</protein>
<accession>A0A5R9HMK8</accession>
<evidence type="ECO:0000313" key="13">
    <source>
        <dbReference type="Proteomes" id="UP000051449"/>
    </source>
</evidence>
<keyword evidence="6 12" id="KW-0695">RNA-directed DNA polymerase</keyword>
<dbReference type="InterPro" id="IPR000123">
    <property type="entry name" value="Reverse_transcriptase_msDNA"/>
</dbReference>
<dbReference type="PANTHER" id="PTHR34047:SF7">
    <property type="entry name" value="RNA-DIRECTED DNA POLYMERASE"/>
    <property type="match status" value="1"/>
</dbReference>
<evidence type="ECO:0000256" key="8">
    <source>
        <dbReference type="ARBA" id="ARBA00034120"/>
    </source>
</evidence>
<evidence type="ECO:0000313" key="14">
    <source>
        <dbReference type="Proteomes" id="UP000439424"/>
    </source>
</evidence>
<evidence type="ECO:0000256" key="3">
    <source>
        <dbReference type="ARBA" id="ARBA00022695"/>
    </source>
</evidence>
<dbReference type="Proteomes" id="UP000439424">
    <property type="component" value="Unassembled WGS sequence"/>
</dbReference>
<dbReference type="CDD" id="cd03487">
    <property type="entry name" value="RT_Bac_retron_II"/>
    <property type="match status" value="1"/>
</dbReference>
<reference evidence="12 14" key="2">
    <citation type="submission" date="2019-11" db="EMBL/GenBank/DDBJ databases">
        <title>Multidrug-resistant Acinetobacter baumannii moving toward extensively drug-resistant over fifteen years in South of Brazil.</title>
        <authorList>
            <person name="Fedrigo N.H."/>
            <person name="Cerdeira L."/>
            <person name="Fuga B."/>
            <person name="Marini P.V.B."/>
            <person name="Shinohara D.R."/>
            <person name="Carrara-Marroni F.E."/>
            <person name="Lincopan N."/>
            <person name="Tognim M.C.B."/>
        </authorList>
    </citation>
    <scope>NUCLEOTIDE SEQUENCE [LARGE SCALE GENOMIC DNA]</scope>
    <source>
        <strain evidence="12 14">Ac576</strain>
    </source>
</reference>
<evidence type="ECO:0000256" key="5">
    <source>
        <dbReference type="ARBA" id="ARBA00022842"/>
    </source>
</evidence>
<dbReference type="InterPro" id="IPR043502">
    <property type="entry name" value="DNA/RNA_pol_sf"/>
</dbReference>
<keyword evidence="7" id="KW-0051">Antiviral defense</keyword>
<evidence type="ECO:0000256" key="6">
    <source>
        <dbReference type="ARBA" id="ARBA00022918"/>
    </source>
</evidence>
<dbReference type="PRINTS" id="PR00866">
    <property type="entry name" value="RNADNAPOLMS"/>
</dbReference>
<dbReference type="PROSITE" id="PS50878">
    <property type="entry name" value="RT_POL"/>
    <property type="match status" value="1"/>
</dbReference>
<dbReference type="PANTHER" id="PTHR34047">
    <property type="entry name" value="NUCLEAR INTRON MATURASE 1, MITOCHONDRIAL-RELATED"/>
    <property type="match status" value="1"/>
</dbReference>
<evidence type="ECO:0000256" key="9">
    <source>
        <dbReference type="ARBA" id="ARBA00048173"/>
    </source>
</evidence>
<name>A0A5R9HMK8_ACIBA</name>
<dbReference type="GO" id="GO:0003723">
    <property type="term" value="F:RNA binding"/>
    <property type="evidence" value="ECO:0007669"/>
    <property type="project" value="InterPro"/>
</dbReference>
<reference evidence="11 13" key="1">
    <citation type="submission" date="2015-10" db="EMBL/GenBank/DDBJ databases">
        <title>The utility of whole genome sequencing in characterizing Acinetobacter epidemiology and analyzing hospital outbreaks.</title>
        <authorList>
            <person name="Ozer E.A."/>
            <person name="Fitzpatrick M.A."/>
            <person name="Hauser A.R."/>
        </authorList>
    </citation>
    <scope>NUCLEOTIDE SEQUENCE [LARGE SCALE GENOMIC DNA]</scope>
    <source>
        <strain evidence="11 13">ABBL072</strain>
    </source>
</reference>
<keyword evidence="5" id="KW-0460">Magnesium</keyword>
<evidence type="ECO:0000259" key="10">
    <source>
        <dbReference type="PROSITE" id="PS50878"/>
    </source>
</evidence>
<evidence type="ECO:0000256" key="7">
    <source>
        <dbReference type="ARBA" id="ARBA00023118"/>
    </source>
</evidence>
<dbReference type="EMBL" id="WPIP01000176">
    <property type="protein sequence ID" value="MVM93226.1"/>
    <property type="molecule type" value="Genomic_DNA"/>
</dbReference>
<keyword evidence="4" id="KW-0479">Metal-binding</keyword>
<evidence type="ECO:0000313" key="11">
    <source>
        <dbReference type="EMBL" id="KQE12015.1"/>
    </source>
</evidence>
<organism evidence="12 14">
    <name type="scientific">Acinetobacter baumannii</name>
    <dbReference type="NCBI Taxonomy" id="470"/>
    <lineage>
        <taxon>Bacteria</taxon>
        <taxon>Pseudomonadati</taxon>
        <taxon>Pseudomonadota</taxon>
        <taxon>Gammaproteobacteria</taxon>
        <taxon>Moraxellales</taxon>
        <taxon>Moraxellaceae</taxon>
        <taxon>Acinetobacter</taxon>
        <taxon>Acinetobacter calcoaceticus/baumannii complex</taxon>
    </lineage>
</organism>
<dbReference type="EC" id="2.7.7.49" evidence="1"/>
<dbReference type="Proteomes" id="UP000051449">
    <property type="component" value="Unassembled WGS sequence"/>
</dbReference>
<dbReference type="RefSeq" id="WP_002108265.1">
    <property type="nucleotide sequence ID" value="NZ_CM125926.1"/>
</dbReference>
<dbReference type="AlphaFoldDB" id="A0A5R9HMK8"/>
<dbReference type="InterPro" id="IPR051083">
    <property type="entry name" value="GrpII_Intron_Splice-Mob/Def"/>
</dbReference>
<dbReference type="GO" id="GO:0046872">
    <property type="term" value="F:metal ion binding"/>
    <property type="evidence" value="ECO:0007669"/>
    <property type="project" value="UniProtKB-KW"/>
</dbReference>
<dbReference type="SUPFAM" id="SSF56672">
    <property type="entry name" value="DNA/RNA polymerases"/>
    <property type="match status" value="1"/>
</dbReference>
<keyword evidence="3" id="KW-0548">Nucleotidyltransferase</keyword>
<gene>
    <name evidence="11" type="ORF">APD33_08285</name>
    <name evidence="12" type="ORF">GNY86_16975</name>
</gene>
<comment type="similarity">
    <text evidence="8">Belongs to the bacterial reverse transcriptase family.</text>
</comment>
<feature type="domain" description="Reverse transcriptase" evidence="10">
    <location>
        <begin position="64"/>
        <end position="312"/>
    </location>
</feature>
<sequence>MKSWSPQHYKIEGKKNKIDKEIIDSALEHAKRIRSKNNINPIFTLRHLSYLANVEYSFLRSIVYRDLEDYWDLEEPLYRYFQIRKKNSLEKRRIFIPHPQLVKVQKYIHQNILKFVECHENSFAYTPGISIVDAASLHTNSKWLIKLDITAFFESISEVSVYKVFRSLEFPALLSFELARICTWNSPRNRNTIPPRFKISKKTNYTVYSSTEGIELGHLPQGAPTSPSLSNLVCRELDKQLTAFSVKNELEYSRYSDDITFSSKNINFSRKDAIEIIKMVYKILINYGFTPNIQKTKIISPKAKKIVLGLNVDREKVKLDKKFKNKINQNIYFCLHPDIGPVRQAKYKKFSSVLGFKNHLHGLIIYALSIDKEFGEKALNNYNKIVWPIH</sequence>
<dbReference type="GO" id="GO:0003964">
    <property type="term" value="F:RNA-directed DNA polymerase activity"/>
    <property type="evidence" value="ECO:0007669"/>
    <property type="project" value="UniProtKB-KW"/>
</dbReference>
<evidence type="ECO:0000313" key="12">
    <source>
        <dbReference type="EMBL" id="MVM93226.1"/>
    </source>
</evidence>
<evidence type="ECO:0000256" key="2">
    <source>
        <dbReference type="ARBA" id="ARBA00022679"/>
    </source>
</evidence>
<proteinExistence type="inferred from homology"/>
<keyword evidence="2" id="KW-0808">Transferase</keyword>
<evidence type="ECO:0000256" key="4">
    <source>
        <dbReference type="ARBA" id="ARBA00022723"/>
    </source>
</evidence>
<dbReference type="Pfam" id="PF00078">
    <property type="entry name" value="RVT_1"/>
    <property type="match status" value="1"/>
</dbReference>
<dbReference type="InterPro" id="IPR000477">
    <property type="entry name" value="RT_dom"/>
</dbReference>
<comment type="catalytic activity">
    <reaction evidence="9">
        <text>DNA(n) + a 2'-deoxyribonucleoside 5'-triphosphate = DNA(n+1) + diphosphate</text>
        <dbReference type="Rhea" id="RHEA:22508"/>
        <dbReference type="Rhea" id="RHEA-COMP:17339"/>
        <dbReference type="Rhea" id="RHEA-COMP:17340"/>
        <dbReference type="ChEBI" id="CHEBI:33019"/>
        <dbReference type="ChEBI" id="CHEBI:61560"/>
        <dbReference type="ChEBI" id="CHEBI:173112"/>
        <dbReference type="EC" id="2.7.7.49"/>
    </reaction>
</comment>